<organism evidence="5 6">
    <name type="scientific">Vigna mungo</name>
    <name type="common">Black gram</name>
    <name type="synonym">Phaseolus mungo</name>
    <dbReference type="NCBI Taxonomy" id="3915"/>
    <lineage>
        <taxon>Eukaryota</taxon>
        <taxon>Viridiplantae</taxon>
        <taxon>Streptophyta</taxon>
        <taxon>Embryophyta</taxon>
        <taxon>Tracheophyta</taxon>
        <taxon>Spermatophyta</taxon>
        <taxon>Magnoliopsida</taxon>
        <taxon>eudicotyledons</taxon>
        <taxon>Gunneridae</taxon>
        <taxon>Pentapetalae</taxon>
        <taxon>rosids</taxon>
        <taxon>fabids</taxon>
        <taxon>Fabales</taxon>
        <taxon>Fabaceae</taxon>
        <taxon>Papilionoideae</taxon>
        <taxon>50 kb inversion clade</taxon>
        <taxon>NPAAA clade</taxon>
        <taxon>indigoferoid/millettioid clade</taxon>
        <taxon>Phaseoleae</taxon>
        <taxon>Vigna</taxon>
    </lineage>
</organism>
<dbReference type="InterPro" id="IPR002347">
    <property type="entry name" value="SDR_fam"/>
</dbReference>
<keyword evidence="4" id="KW-0472">Membrane</keyword>
<dbReference type="Pfam" id="PF00106">
    <property type="entry name" value="adh_short"/>
    <property type="match status" value="1"/>
</dbReference>
<keyword evidence="6" id="KW-1185">Reference proteome</keyword>
<dbReference type="PANTHER" id="PTHR43490">
    <property type="entry name" value="(+)-NEOMENTHOL DEHYDROGENASE"/>
    <property type="match status" value="1"/>
</dbReference>
<dbReference type="Gene3D" id="3.40.50.720">
    <property type="entry name" value="NAD(P)-binding Rossmann-like Domain"/>
    <property type="match status" value="1"/>
</dbReference>
<proteinExistence type="inferred from homology"/>
<reference evidence="5 6" key="1">
    <citation type="journal article" date="2023" name="Life. Sci Alliance">
        <title>Evolutionary insights into 3D genome organization and epigenetic landscape of Vigna mungo.</title>
        <authorList>
            <person name="Junaid A."/>
            <person name="Singh B."/>
            <person name="Bhatia S."/>
        </authorList>
    </citation>
    <scope>NUCLEOTIDE SEQUENCE [LARGE SCALE GENOMIC DNA]</scope>
    <source>
        <strain evidence="5">Urdbean</strain>
    </source>
</reference>
<keyword evidence="3" id="KW-0560">Oxidoreductase</keyword>
<evidence type="ECO:0000313" key="5">
    <source>
        <dbReference type="EMBL" id="WVZ02569.1"/>
    </source>
</evidence>
<protein>
    <submittedName>
        <fullName evidence="5">Uncharacterized protein</fullName>
    </submittedName>
</protein>
<dbReference type="SUPFAM" id="SSF51735">
    <property type="entry name" value="NAD(P)-binding Rossmann-fold domains"/>
    <property type="match status" value="1"/>
</dbReference>
<sequence>MLLLLRATSSPRPAVVAHVGGNHVVYAIMMGANKGIGFAICKQLASNGFIMVFTARDEKRGVEAVEKLKELDFIKNQYGKLDILENVGRVELLGFFLQRKMVVGCWLNEICRGKFDVSFGYWLHLTQMKKEQSTFLDMAFFFFSGVLAWFFKRN</sequence>
<evidence type="ECO:0000256" key="3">
    <source>
        <dbReference type="ARBA" id="ARBA00023002"/>
    </source>
</evidence>
<keyword evidence="4" id="KW-0812">Transmembrane</keyword>
<dbReference type="PANTHER" id="PTHR43490:SF98">
    <property type="entry name" value="OS02G0640600 PROTEIN"/>
    <property type="match status" value="1"/>
</dbReference>
<evidence type="ECO:0000313" key="6">
    <source>
        <dbReference type="Proteomes" id="UP001374535"/>
    </source>
</evidence>
<dbReference type="InterPro" id="IPR036291">
    <property type="entry name" value="NAD(P)-bd_dom_sf"/>
</dbReference>
<accession>A0AAQ3RS61</accession>
<dbReference type="EMBL" id="CP144694">
    <property type="protein sequence ID" value="WVZ02569.1"/>
    <property type="molecule type" value="Genomic_DNA"/>
</dbReference>
<comment type="similarity">
    <text evidence="1">Belongs to the short-chain dehydrogenases/reductases (SDR) family.</text>
</comment>
<evidence type="ECO:0000256" key="2">
    <source>
        <dbReference type="ARBA" id="ARBA00022857"/>
    </source>
</evidence>
<evidence type="ECO:0000256" key="4">
    <source>
        <dbReference type="SAM" id="Phobius"/>
    </source>
</evidence>
<dbReference type="Proteomes" id="UP001374535">
    <property type="component" value="Chromosome 7"/>
</dbReference>
<dbReference type="GO" id="GO:0016491">
    <property type="term" value="F:oxidoreductase activity"/>
    <property type="evidence" value="ECO:0007669"/>
    <property type="project" value="UniProtKB-KW"/>
</dbReference>
<keyword evidence="2" id="KW-0521">NADP</keyword>
<evidence type="ECO:0000256" key="1">
    <source>
        <dbReference type="ARBA" id="ARBA00006484"/>
    </source>
</evidence>
<keyword evidence="4" id="KW-1133">Transmembrane helix</keyword>
<dbReference type="AlphaFoldDB" id="A0AAQ3RS61"/>
<dbReference type="GO" id="GO:0016020">
    <property type="term" value="C:membrane"/>
    <property type="evidence" value="ECO:0007669"/>
    <property type="project" value="TreeGrafter"/>
</dbReference>
<feature type="transmembrane region" description="Helical" evidence="4">
    <location>
        <begin position="134"/>
        <end position="151"/>
    </location>
</feature>
<name>A0AAQ3RS61_VIGMU</name>
<gene>
    <name evidence="5" type="ORF">V8G54_023375</name>
</gene>